<dbReference type="RefSeq" id="WP_021859176.1">
    <property type="nucleotide sequence ID" value="NZ_AP023418.1"/>
</dbReference>
<evidence type="ECO:0000256" key="2">
    <source>
        <dbReference type="ARBA" id="ARBA00022475"/>
    </source>
</evidence>
<sequence>MSTVFRLLLLAGLLVCAVATALVKKPLRAVIIYMAYSIIMSVIWILLEAPDLALTEAAVGAGITGILFFLTLRRIDRIDRDADVEETQGEEEPHEENEATH</sequence>
<dbReference type="KEGG" id="vcop:MM50RIKEN_07170"/>
<feature type="transmembrane region" description="Helical" evidence="6">
    <location>
        <begin position="30"/>
        <end position="47"/>
    </location>
</feature>
<dbReference type="InterPro" id="IPR042106">
    <property type="entry name" value="Nuo/plastoQ_OxRdtase_6_NuoJ"/>
</dbReference>
<gene>
    <name evidence="8" type="ORF">MM50RIKEN_07170</name>
</gene>
<reference evidence="8" key="1">
    <citation type="submission" date="2020-09" db="EMBL/GenBank/DDBJ databases">
        <title>New species isolated from human feces.</title>
        <authorList>
            <person name="Kitahara M."/>
            <person name="Shigeno Y."/>
            <person name="Shime M."/>
            <person name="Matsumoto Y."/>
            <person name="Nakamura S."/>
            <person name="Motooka D."/>
            <person name="Fukuoka S."/>
            <person name="Nishikawa H."/>
            <person name="Benno Y."/>
        </authorList>
    </citation>
    <scope>NUCLEOTIDE SEQUENCE</scope>
    <source>
        <strain evidence="8">MM50</strain>
    </source>
</reference>
<evidence type="ECO:0000313" key="8">
    <source>
        <dbReference type="EMBL" id="BCK80954.1"/>
    </source>
</evidence>
<evidence type="ECO:0000259" key="7">
    <source>
        <dbReference type="Pfam" id="PF13244"/>
    </source>
</evidence>
<keyword evidence="2" id="KW-1003">Cell membrane</keyword>
<proteinExistence type="predicted"/>
<keyword evidence="5 6" id="KW-0472">Membrane</keyword>
<feature type="transmembrane region" description="Helical" evidence="6">
    <location>
        <begin position="6"/>
        <end position="23"/>
    </location>
</feature>
<evidence type="ECO:0000256" key="3">
    <source>
        <dbReference type="ARBA" id="ARBA00022692"/>
    </source>
</evidence>
<dbReference type="Gene3D" id="1.20.120.1200">
    <property type="entry name" value="NADH-ubiquinone/plastoquinone oxidoreductase chain 6, subunit NuoJ"/>
    <property type="match status" value="1"/>
</dbReference>
<protein>
    <recommendedName>
        <fullName evidence="7">MrpA C-terminal/MbhD domain-containing protein</fullName>
    </recommendedName>
</protein>
<evidence type="ECO:0000256" key="6">
    <source>
        <dbReference type="SAM" id="Phobius"/>
    </source>
</evidence>
<dbReference type="Pfam" id="PF13244">
    <property type="entry name" value="MbhD"/>
    <property type="match status" value="1"/>
</dbReference>
<evidence type="ECO:0000256" key="4">
    <source>
        <dbReference type="ARBA" id="ARBA00022989"/>
    </source>
</evidence>
<dbReference type="GO" id="GO:0005886">
    <property type="term" value="C:plasma membrane"/>
    <property type="evidence" value="ECO:0007669"/>
    <property type="project" value="UniProtKB-SubCell"/>
</dbReference>
<evidence type="ECO:0000256" key="1">
    <source>
        <dbReference type="ARBA" id="ARBA00004651"/>
    </source>
</evidence>
<accession>A0A810PZC5</accession>
<dbReference type="AlphaFoldDB" id="A0A810PZC5"/>
<dbReference type="InterPro" id="IPR025383">
    <property type="entry name" value="MrpA_C/MbhD"/>
</dbReference>
<keyword evidence="3 6" id="KW-0812">Transmembrane</keyword>
<feature type="transmembrane region" description="Helical" evidence="6">
    <location>
        <begin position="53"/>
        <end position="72"/>
    </location>
</feature>
<keyword evidence="9" id="KW-1185">Reference proteome</keyword>
<organism evidence="8 9">
    <name type="scientific">Vescimonas coprocola</name>
    <dbReference type="NCBI Taxonomy" id="2714355"/>
    <lineage>
        <taxon>Bacteria</taxon>
        <taxon>Bacillati</taxon>
        <taxon>Bacillota</taxon>
        <taxon>Clostridia</taxon>
        <taxon>Eubacteriales</taxon>
        <taxon>Oscillospiraceae</taxon>
        <taxon>Vescimonas</taxon>
    </lineage>
</organism>
<keyword evidence="4 6" id="KW-1133">Transmembrane helix</keyword>
<evidence type="ECO:0000256" key="5">
    <source>
        <dbReference type="ARBA" id="ARBA00023136"/>
    </source>
</evidence>
<comment type="subcellular location">
    <subcellularLocation>
        <location evidence="1">Cell membrane</location>
        <topology evidence="1">Multi-pass membrane protein</topology>
    </subcellularLocation>
</comment>
<dbReference type="EMBL" id="AP023418">
    <property type="protein sequence ID" value="BCK80954.1"/>
    <property type="molecule type" value="Genomic_DNA"/>
</dbReference>
<evidence type="ECO:0000313" key="9">
    <source>
        <dbReference type="Proteomes" id="UP000681035"/>
    </source>
</evidence>
<name>A0A810PZC5_9FIRM</name>
<dbReference type="Proteomes" id="UP000681035">
    <property type="component" value="Chromosome"/>
</dbReference>
<feature type="domain" description="MrpA C-terminal/MbhD" evidence="7">
    <location>
        <begin position="12"/>
        <end position="77"/>
    </location>
</feature>